<protein>
    <submittedName>
        <fullName evidence="1">Cell adhesion protein</fullName>
    </submittedName>
</protein>
<name>A0A1A5YQA5_9BACL</name>
<dbReference type="EMBL" id="LYPA01000031">
    <property type="protein sequence ID" value="OBR67753.1"/>
    <property type="molecule type" value="Genomic_DNA"/>
</dbReference>
<keyword evidence="2" id="KW-1185">Reference proteome</keyword>
<gene>
    <name evidence="1" type="ORF">A7K91_08440</name>
</gene>
<dbReference type="Proteomes" id="UP000092024">
    <property type="component" value="Unassembled WGS sequence"/>
</dbReference>
<evidence type="ECO:0000313" key="1">
    <source>
        <dbReference type="EMBL" id="OBR67753.1"/>
    </source>
</evidence>
<dbReference type="RefSeq" id="WP_068680083.1">
    <property type="nucleotide sequence ID" value="NZ_LYPA01000031.1"/>
</dbReference>
<sequence length="361" mass="40479">MGLYKNSSGLLFDDGFDSGSIHARYVLSPANTGDLDAGKGQFVLQHTEDDNLILFDIPDNEFSLLFEVTADYVPTEYGDEGGIVVWKDGESRIEFLESMDTATREYSKWRALRRGNRWTFFADRGSGWELFDTASMVASKLGVALKGRAINGYDSMRIDKMVLCRSDKLSVGNLPEGYTVYLCDPGGHAIASSTVEKNWTGVELNVPEMPYHGILRVYDVAGNLVSSLGAFDLYGGDSYLYGTELKVQWKGKELNVTGDTHLGTMYDNQIMIQMELINPSADKPARQIRMGILQHLDEFGYEWVDLCHDDGLDAPLDHVSPLLEFQEVPPLGSVKFWMKVERKFDHFGIKPISFILDINHV</sequence>
<evidence type="ECO:0000313" key="2">
    <source>
        <dbReference type="Proteomes" id="UP000092024"/>
    </source>
</evidence>
<dbReference type="AlphaFoldDB" id="A0A1A5YQA5"/>
<accession>A0A1A5YQA5</accession>
<dbReference type="STRING" id="1844972.A7K91_08440"/>
<comment type="caution">
    <text evidence="1">The sequence shown here is derived from an EMBL/GenBank/DDBJ whole genome shotgun (WGS) entry which is preliminary data.</text>
</comment>
<reference evidence="1 2" key="1">
    <citation type="submission" date="2016-05" db="EMBL/GenBank/DDBJ databases">
        <title>Paenibacillus oryzae. sp. nov., isolated from the rice root.</title>
        <authorList>
            <person name="Zhang J."/>
            <person name="Zhang X."/>
        </authorList>
    </citation>
    <scope>NUCLEOTIDE SEQUENCE [LARGE SCALE GENOMIC DNA]</scope>
    <source>
        <strain evidence="1 2">1DrF-4</strain>
    </source>
</reference>
<organism evidence="1 2">
    <name type="scientific">Paenibacillus oryzae</name>
    <dbReference type="NCBI Taxonomy" id="1844972"/>
    <lineage>
        <taxon>Bacteria</taxon>
        <taxon>Bacillati</taxon>
        <taxon>Bacillota</taxon>
        <taxon>Bacilli</taxon>
        <taxon>Bacillales</taxon>
        <taxon>Paenibacillaceae</taxon>
        <taxon>Paenibacillus</taxon>
    </lineage>
</organism>
<proteinExistence type="predicted"/>